<comment type="caution">
    <text evidence="10">The sequence shown here is derived from an EMBL/GenBank/DDBJ whole genome shotgun (WGS) entry which is preliminary data.</text>
</comment>
<gene>
    <name evidence="9" type="ORF">CNMCM5793_007210</name>
    <name evidence="10" type="ORF">CNMCM6106_006823</name>
</gene>
<sequence>MRESNVTVLGIKSLKWKMRRSANVSHFFVALIQFNLFVRSSIIPMEQQMYIREPPLDYVDDIDATMEAGIQFLTAFVPPPGGDRDRGPLIVGILWAQAGIATIIVFMRLYARFMIHTTGWDDWLMVVTLAIFIGSIIIITLQDSVGGYRHVYYLDENAIMRALELNFILRGVHIIGYATGKASIGAFILRLIGPQNMWQKWVVWVLIIFTTLVNVLNCIFNFVQCDPVQGNWDPSVSAKCWAKKAQLKFAYFMCSENILADAVLAIIPATFLFSMNLSIRKKINLTILLGLGSMATICGIVKTIELDSISNDLDFTWGLYAVTVWALSEIFVIITCGSVPALKPLWDRYIAGRFSENNSEHGNWFENYRMRHVYQARLRSASTPAKHTPKSESTSRSLWSSDPGVQTTTTSTTKQLNVHASGEREIETIQEPESAV</sequence>
<accession>A0A8H6PRU4</accession>
<keyword evidence="4 7" id="KW-0472">Membrane</keyword>
<dbReference type="EMBL" id="JACBAF010002274">
    <property type="protein sequence ID" value="KAF7159566.1"/>
    <property type="molecule type" value="Genomic_DNA"/>
</dbReference>
<feature type="transmembrane region" description="Helical" evidence="7">
    <location>
        <begin position="285"/>
        <end position="305"/>
    </location>
</feature>
<dbReference type="PANTHER" id="PTHR33048:SF146">
    <property type="entry name" value="INTEGRAL MEMBRANE PROTEIN"/>
    <property type="match status" value="1"/>
</dbReference>
<dbReference type="OrthoDB" id="5331848at2759"/>
<dbReference type="InterPro" id="IPR052337">
    <property type="entry name" value="SAT4-like"/>
</dbReference>
<evidence type="ECO:0000256" key="5">
    <source>
        <dbReference type="ARBA" id="ARBA00038359"/>
    </source>
</evidence>
<dbReference type="GO" id="GO:0016020">
    <property type="term" value="C:membrane"/>
    <property type="evidence" value="ECO:0007669"/>
    <property type="project" value="UniProtKB-SubCell"/>
</dbReference>
<evidence type="ECO:0000256" key="2">
    <source>
        <dbReference type="ARBA" id="ARBA00022692"/>
    </source>
</evidence>
<feature type="transmembrane region" description="Helical" evidence="7">
    <location>
        <begin position="317"/>
        <end position="342"/>
    </location>
</feature>
<comment type="similarity">
    <text evidence="5">Belongs to the SAT4 family.</text>
</comment>
<feature type="transmembrane region" description="Helical" evidence="7">
    <location>
        <begin position="123"/>
        <end position="141"/>
    </location>
</feature>
<feature type="region of interest" description="Disordered" evidence="6">
    <location>
        <begin position="380"/>
        <end position="436"/>
    </location>
</feature>
<feature type="transmembrane region" description="Helical" evidence="7">
    <location>
        <begin position="21"/>
        <end position="38"/>
    </location>
</feature>
<dbReference type="PANTHER" id="PTHR33048">
    <property type="entry name" value="PTH11-LIKE INTEGRAL MEMBRANE PROTEIN (AFU_ORTHOLOGUE AFUA_5G11245)"/>
    <property type="match status" value="1"/>
</dbReference>
<feature type="transmembrane region" description="Helical" evidence="7">
    <location>
        <begin position="167"/>
        <end position="189"/>
    </location>
</feature>
<evidence type="ECO:0000256" key="7">
    <source>
        <dbReference type="SAM" id="Phobius"/>
    </source>
</evidence>
<evidence type="ECO:0000313" key="11">
    <source>
        <dbReference type="Proteomes" id="UP000630445"/>
    </source>
</evidence>
<keyword evidence="11" id="KW-1185">Reference proteome</keyword>
<comment type="subcellular location">
    <subcellularLocation>
        <location evidence="1">Membrane</location>
        <topology evidence="1">Multi-pass membrane protein</topology>
    </subcellularLocation>
</comment>
<proteinExistence type="inferred from homology"/>
<keyword evidence="2 7" id="KW-0812">Transmembrane</keyword>
<evidence type="ECO:0000256" key="6">
    <source>
        <dbReference type="SAM" id="MobiDB-lite"/>
    </source>
</evidence>
<feature type="transmembrane region" description="Helical" evidence="7">
    <location>
        <begin position="201"/>
        <end position="223"/>
    </location>
</feature>
<dbReference type="AlphaFoldDB" id="A0A8H6PRU4"/>
<evidence type="ECO:0000313" key="12">
    <source>
        <dbReference type="Proteomes" id="UP000662466"/>
    </source>
</evidence>
<feature type="compositionally biased region" description="Polar residues" evidence="6">
    <location>
        <begin position="380"/>
        <end position="406"/>
    </location>
</feature>
<organism evidence="10 12">
    <name type="scientific">Aspergillus hiratsukae</name>
    <dbReference type="NCBI Taxonomy" id="1194566"/>
    <lineage>
        <taxon>Eukaryota</taxon>
        <taxon>Fungi</taxon>
        <taxon>Dikarya</taxon>
        <taxon>Ascomycota</taxon>
        <taxon>Pezizomycotina</taxon>
        <taxon>Eurotiomycetes</taxon>
        <taxon>Eurotiomycetidae</taxon>
        <taxon>Eurotiales</taxon>
        <taxon>Aspergillaceae</taxon>
        <taxon>Aspergillus</taxon>
        <taxon>Aspergillus subgen. Fumigati</taxon>
    </lineage>
</organism>
<evidence type="ECO:0000313" key="10">
    <source>
        <dbReference type="EMBL" id="KAF7159566.1"/>
    </source>
</evidence>
<reference evidence="10" key="1">
    <citation type="submission" date="2020-06" db="EMBL/GenBank/DDBJ databases">
        <title>Draft genome sequences of strains closely related to Aspergillus parafelis and Aspergillus hiratsukae.</title>
        <authorList>
            <person name="Dos Santos R.A.C."/>
            <person name="Rivero-Menendez O."/>
            <person name="Steenwyk J.L."/>
            <person name="Mead M.E."/>
            <person name="Goldman G.H."/>
            <person name="Alastruey-Izquierdo A."/>
            <person name="Rokas A."/>
        </authorList>
    </citation>
    <scope>NUCLEOTIDE SEQUENCE</scope>
    <source>
        <strain evidence="9">CNM-CM5793</strain>
        <strain evidence="10">CNM-CM6106</strain>
    </source>
</reference>
<evidence type="ECO:0000256" key="3">
    <source>
        <dbReference type="ARBA" id="ARBA00022989"/>
    </source>
</evidence>
<dbReference type="EMBL" id="JACBAD010002080">
    <property type="protein sequence ID" value="KAF7117879.1"/>
    <property type="molecule type" value="Genomic_DNA"/>
</dbReference>
<evidence type="ECO:0000256" key="1">
    <source>
        <dbReference type="ARBA" id="ARBA00004141"/>
    </source>
</evidence>
<evidence type="ECO:0000256" key="4">
    <source>
        <dbReference type="ARBA" id="ARBA00023136"/>
    </source>
</evidence>
<evidence type="ECO:0000313" key="9">
    <source>
        <dbReference type="EMBL" id="KAF7117879.1"/>
    </source>
</evidence>
<keyword evidence="3 7" id="KW-1133">Transmembrane helix</keyword>
<name>A0A8H6PRU4_9EURO</name>
<dbReference type="Proteomes" id="UP000662466">
    <property type="component" value="Unassembled WGS sequence"/>
</dbReference>
<evidence type="ECO:0000259" key="8">
    <source>
        <dbReference type="Pfam" id="PF20684"/>
    </source>
</evidence>
<dbReference type="Pfam" id="PF20684">
    <property type="entry name" value="Fung_rhodopsin"/>
    <property type="match status" value="1"/>
</dbReference>
<dbReference type="InterPro" id="IPR049326">
    <property type="entry name" value="Rhodopsin_dom_fungi"/>
</dbReference>
<feature type="transmembrane region" description="Helical" evidence="7">
    <location>
        <begin position="89"/>
        <end position="111"/>
    </location>
</feature>
<protein>
    <recommendedName>
        <fullName evidence="8">Rhodopsin domain-containing protein</fullName>
    </recommendedName>
</protein>
<dbReference type="Proteomes" id="UP000630445">
    <property type="component" value="Unassembled WGS sequence"/>
</dbReference>
<feature type="domain" description="Rhodopsin" evidence="8">
    <location>
        <begin position="107"/>
        <end position="347"/>
    </location>
</feature>
<feature type="transmembrane region" description="Helical" evidence="7">
    <location>
        <begin position="249"/>
        <end position="273"/>
    </location>
</feature>